<accession>A0A840FBH1</accession>
<keyword evidence="2" id="KW-1185">Reference proteome</keyword>
<reference evidence="1 2" key="1">
    <citation type="submission" date="2020-08" db="EMBL/GenBank/DDBJ databases">
        <title>Genomic Encyclopedia of Type Strains, Phase IV (KMG-IV): sequencing the most valuable type-strain genomes for metagenomic binning, comparative biology and taxonomic classification.</title>
        <authorList>
            <person name="Goeker M."/>
        </authorList>
    </citation>
    <scope>NUCLEOTIDE SEQUENCE [LARGE SCALE GENOMIC DNA]</scope>
    <source>
        <strain evidence="1 2">YC6723</strain>
    </source>
</reference>
<evidence type="ECO:0000313" key="1">
    <source>
        <dbReference type="EMBL" id="MBB4153992.1"/>
    </source>
</evidence>
<dbReference type="AlphaFoldDB" id="A0A840FBH1"/>
<gene>
    <name evidence="1" type="ORF">GGQ80_001898</name>
</gene>
<sequence length="119" mass="13683">MTTSARAWDADLVRQWLERRYAASRLDQAVADRRGYDARDDFDKAAAEEWACRALMGADCTNDQAAFAARIKQLIGQEEYPATGLHDDVRFERNVRAYLRKLAKMTKANEGFENTLRHQ</sequence>
<comment type="caution">
    <text evidence="1">The sequence shown here is derived from an EMBL/GenBank/DDBJ whole genome shotgun (WGS) entry which is preliminary data.</text>
</comment>
<dbReference type="RefSeq" id="WP_183984046.1">
    <property type="nucleotide sequence ID" value="NZ_JACIEV010000004.1"/>
</dbReference>
<protein>
    <submittedName>
        <fullName evidence="1">Uncharacterized protein</fullName>
    </submittedName>
</protein>
<evidence type="ECO:0000313" key="2">
    <source>
        <dbReference type="Proteomes" id="UP000529795"/>
    </source>
</evidence>
<proteinExistence type="predicted"/>
<name>A0A840FBH1_9SPHN</name>
<organism evidence="1 2">
    <name type="scientific">Sphingomonas jinjuensis</name>
    <dbReference type="NCBI Taxonomy" id="535907"/>
    <lineage>
        <taxon>Bacteria</taxon>
        <taxon>Pseudomonadati</taxon>
        <taxon>Pseudomonadota</taxon>
        <taxon>Alphaproteobacteria</taxon>
        <taxon>Sphingomonadales</taxon>
        <taxon>Sphingomonadaceae</taxon>
        <taxon>Sphingomonas</taxon>
    </lineage>
</organism>
<dbReference type="Proteomes" id="UP000529795">
    <property type="component" value="Unassembled WGS sequence"/>
</dbReference>
<dbReference type="EMBL" id="JACIEV010000004">
    <property type="protein sequence ID" value="MBB4153992.1"/>
    <property type="molecule type" value="Genomic_DNA"/>
</dbReference>